<dbReference type="InterPro" id="IPR036388">
    <property type="entry name" value="WH-like_DNA-bd_sf"/>
</dbReference>
<name>A0A1M5DC00_9BURK</name>
<evidence type="ECO:0000256" key="4">
    <source>
        <dbReference type="ARBA" id="ARBA00023306"/>
    </source>
</evidence>
<dbReference type="GO" id="GO:0051304">
    <property type="term" value="P:chromosome separation"/>
    <property type="evidence" value="ECO:0007669"/>
    <property type="project" value="InterPro"/>
</dbReference>
<dbReference type="EMBL" id="FQUZ01000032">
    <property type="protein sequence ID" value="SHF64455.1"/>
    <property type="molecule type" value="Genomic_DNA"/>
</dbReference>
<dbReference type="STRING" id="1122156.SAMN02745117_02354"/>
<dbReference type="Proteomes" id="UP000184327">
    <property type="component" value="Unassembled WGS sequence"/>
</dbReference>
<protein>
    <submittedName>
        <fullName evidence="6">Condensin subunit ScpB</fullName>
    </submittedName>
</protein>
<keyword evidence="7" id="KW-1185">Reference proteome</keyword>
<dbReference type="AlphaFoldDB" id="A0A1M5DC00"/>
<evidence type="ECO:0000256" key="3">
    <source>
        <dbReference type="ARBA" id="ARBA00022829"/>
    </source>
</evidence>
<feature type="region of interest" description="Disordered" evidence="5">
    <location>
        <begin position="182"/>
        <end position="205"/>
    </location>
</feature>
<dbReference type="NCBIfam" id="TIGR00281">
    <property type="entry name" value="SMC-Scp complex subunit ScpB"/>
    <property type="match status" value="1"/>
</dbReference>
<dbReference type="RefSeq" id="WP_073356867.1">
    <property type="nucleotide sequence ID" value="NZ_FQUZ01000032.1"/>
</dbReference>
<evidence type="ECO:0000256" key="5">
    <source>
        <dbReference type="SAM" id="MobiDB-lite"/>
    </source>
</evidence>
<keyword evidence="4" id="KW-0131">Cell cycle</keyword>
<dbReference type="PANTHER" id="PTHR34298:SF2">
    <property type="entry name" value="SEGREGATION AND CONDENSATION PROTEIN B"/>
    <property type="match status" value="1"/>
</dbReference>
<evidence type="ECO:0000313" key="6">
    <source>
        <dbReference type="EMBL" id="SHF64455.1"/>
    </source>
</evidence>
<dbReference type="PIRSF" id="PIRSF019345">
    <property type="entry name" value="ScpB"/>
    <property type="match status" value="1"/>
</dbReference>
<keyword evidence="2" id="KW-0132">Cell division</keyword>
<evidence type="ECO:0000313" key="7">
    <source>
        <dbReference type="Proteomes" id="UP000184327"/>
    </source>
</evidence>
<organism evidence="6 7">
    <name type="scientific">Lampropedia hyalina DSM 16112</name>
    <dbReference type="NCBI Taxonomy" id="1122156"/>
    <lineage>
        <taxon>Bacteria</taxon>
        <taxon>Pseudomonadati</taxon>
        <taxon>Pseudomonadota</taxon>
        <taxon>Betaproteobacteria</taxon>
        <taxon>Burkholderiales</taxon>
        <taxon>Comamonadaceae</taxon>
        <taxon>Lampropedia</taxon>
    </lineage>
</organism>
<reference evidence="6 7" key="1">
    <citation type="submission" date="2016-11" db="EMBL/GenBank/DDBJ databases">
        <authorList>
            <person name="Jaros S."/>
            <person name="Januszkiewicz K."/>
            <person name="Wedrychowicz H."/>
        </authorList>
    </citation>
    <scope>NUCLEOTIDE SEQUENCE [LARGE SCALE GENOMIC DNA]</scope>
    <source>
        <strain evidence="6 7">DSM 16112</strain>
    </source>
</reference>
<dbReference type="InterPro" id="IPR036390">
    <property type="entry name" value="WH_DNA-bd_sf"/>
</dbReference>
<evidence type="ECO:0000256" key="2">
    <source>
        <dbReference type="ARBA" id="ARBA00022618"/>
    </source>
</evidence>
<dbReference type="GO" id="GO:0051301">
    <property type="term" value="P:cell division"/>
    <property type="evidence" value="ECO:0007669"/>
    <property type="project" value="UniProtKB-KW"/>
</dbReference>
<gene>
    <name evidence="6" type="ORF">SAMN02745117_02354</name>
</gene>
<evidence type="ECO:0000256" key="1">
    <source>
        <dbReference type="ARBA" id="ARBA00022490"/>
    </source>
</evidence>
<dbReference type="Gene3D" id="1.10.10.10">
    <property type="entry name" value="Winged helix-like DNA-binding domain superfamily/Winged helix DNA-binding domain"/>
    <property type="match status" value="2"/>
</dbReference>
<proteinExistence type="predicted"/>
<dbReference type="SUPFAM" id="SSF46785">
    <property type="entry name" value="Winged helix' DNA-binding domain"/>
    <property type="match status" value="2"/>
</dbReference>
<dbReference type="PANTHER" id="PTHR34298">
    <property type="entry name" value="SEGREGATION AND CONDENSATION PROTEIN B"/>
    <property type="match status" value="1"/>
</dbReference>
<sequence>MPPETPATTSPQHLNVLETALLCATSPLTPQDLLPLFNDPALKPATVRQWLAELAARWQGRGLELVEVASGWRFQSRASMASHLARMQPDSTPRYSRAALEILAVIAYRQPVTRGDIEEIRGVAVNSNILKQLEERGWVETIGHRDSPGRPALLATTTQFLDDLGLSSLQDLPILEAVAEPPAIPGLLEQPDTDTTSPTPSAPPT</sequence>
<dbReference type="OrthoDB" id="9806226at2"/>
<dbReference type="InterPro" id="IPR005234">
    <property type="entry name" value="ScpB_csome_segregation"/>
</dbReference>
<keyword evidence="3" id="KW-0159">Chromosome partition</keyword>
<dbReference type="Pfam" id="PF04079">
    <property type="entry name" value="SMC_ScpB"/>
    <property type="match status" value="1"/>
</dbReference>
<accession>A0A1M5DC00</accession>
<keyword evidence="1" id="KW-0963">Cytoplasm</keyword>